<feature type="non-terminal residue" evidence="7">
    <location>
        <position position="1"/>
    </location>
</feature>
<dbReference type="SUPFAM" id="SSF102114">
    <property type="entry name" value="Radical SAM enzymes"/>
    <property type="match status" value="1"/>
</dbReference>
<evidence type="ECO:0000256" key="3">
    <source>
        <dbReference type="ARBA" id="ARBA00022691"/>
    </source>
</evidence>
<dbReference type="EMBL" id="QYYA01000126">
    <property type="protein sequence ID" value="RJG11291.1"/>
    <property type="molecule type" value="Genomic_DNA"/>
</dbReference>
<keyword evidence="3" id="KW-0949">S-adenosyl-L-methionine</keyword>
<keyword evidence="4" id="KW-0479">Metal-binding</keyword>
<evidence type="ECO:0000256" key="2">
    <source>
        <dbReference type="ARBA" id="ARBA00022485"/>
    </source>
</evidence>
<keyword evidence="6" id="KW-0411">Iron-sulfur</keyword>
<evidence type="ECO:0000256" key="5">
    <source>
        <dbReference type="ARBA" id="ARBA00023004"/>
    </source>
</evidence>
<keyword evidence="8" id="KW-1185">Reference proteome</keyword>
<proteinExistence type="predicted"/>
<organism evidence="7 8">
    <name type="scientific">Alcanivorax profundi</name>
    <dbReference type="NCBI Taxonomy" id="2338368"/>
    <lineage>
        <taxon>Bacteria</taxon>
        <taxon>Pseudomonadati</taxon>
        <taxon>Pseudomonadota</taxon>
        <taxon>Gammaproteobacteria</taxon>
        <taxon>Oceanospirillales</taxon>
        <taxon>Alcanivoracaceae</taxon>
        <taxon>Alcanivorax</taxon>
    </lineage>
</organism>
<dbReference type="InterPro" id="IPR058240">
    <property type="entry name" value="rSAM_sf"/>
</dbReference>
<dbReference type="GO" id="GO:0003824">
    <property type="term" value="F:catalytic activity"/>
    <property type="evidence" value="ECO:0007669"/>
    <property type="project" value="InterPro"/>
</dbReference>
<dbReference type="GO" id="GO:0046872">
    <property type="term" value="F:metal ion binding"/>
    <property type="evidence" value="ECO:0007669"/>
    <property type="project" value="UniProtKB-KW"/>
</dbReference>
<name>A0A418XFQ3_9GAMM</name>
<keyword evidence="5" id="KW-0408">Iron</keyword>
<accession>A0A418XFQ3</accession>
<dbReference type="Gene3D" id="3.20.20.70">
    <property type="entry name" value="Aldolase class I"/>
    <property type="match status" value="1"/>
</dbReference>
<dbReference type="SFLD" id="SFLDS00029">
    <property type="entry name" value="Radical_SAM"/>
    <property type="match status" value="1"/>
</dbReference>
<dbReference type="UniPathway" id="UPA00782"/>
<dbReference type="Proteomes" id="UP000283734">
    <property type="component" value="Unassembled WGS sequence"/>
</dbReference>
<feature type="non-terminal residue" evidence="7">
    <location>
        <position position="146"/>
    </location>
</feature>
<dbReference type="PANTHER" id="PTHR43787:SF3">
    <property type="entry name" value="ARYLSULFATASE REGULATORY PROTEIN"/>
    <property type="match status" value="1"/>
</dbReference>
<evidence type="ECO:0000313" key="7">
    <source>
        <dbReference type="EMBL" id="RJG11291.1"/>
    </source>
</evidence>
<protein>
    <submittedName>
        <fullName evidence="7">4Fe-4S cluster-binding domain-containing protein</fullName>
    </submittedName>
</protein>
<comment type="cofactor">
    <cofactor evidence="1">
        <name>[4Fe-4S] cluster</name>
        <dbReference type="ChEBI" id="CHEBI:49883"/>
    </cofactor>
</comment>
<evidence type="ECO:0000313" key="8">
    <source>
        <dbReference type="Proteomes" id="UP000283734"/>
    </source>
</evidence>
<evidence type="ECO:0000256" key="4">
    <source>
        <dbReference type="ARBA" id="ARBA00022723"/>
    </source>
</evidence>
<sequence>VYNQLRSSLLEIDEELFRRLSVPDSEVDTLDEEILEELHANGVVCDTNLNEENIILANCNIRRFSNDMARVTILPTLDCNFHCWYCYENHHDGFMTSEDVAKVLEFCRKTIIDGKIKHFQLDWFGGEPLMYFQEVVYPISKKVQEI</sequence>
<evidence type="ECO:0000256" key="6">
    <source>
        <dbReference type="ARBA" id="ARBA00023014"/>
    </source>
</evidence>
<dbReference type="InterPro" id="IPR007197">
    <property type="entry name" value="rSAM"/>
</dbReference>
<keyword evidence="2" id="KW-0004">4Fe-4S</keyword>
<dbReference type="InterPro" id="IPR013785">
    <property type="entry name" value="Aldolase_TIM"/>
</dbReference>
<dbReference type="GO" id="GO:0051539">
    <property type="term" value="F:4 iron, 4 sulfur cluster binding"/>
    <property type="evidence" value="ECO:0007669"/>
    <property type="project" value="UniProtKB-KW"/>
</dbReference>
<comment type="caution">
    <text evidence="7">The sequence shown here is derived from an EMBL/GenBank/DDBJ whole genome shotgun (WGS) entry which is preliminary data.</text>
</comment>
<dbReference type="AlphaFoldDB" id="A0A418XFQ3"/>
<evidence type="ECO:0000256" key="1">
    <source>
        <dbReference type="ARBA" id="ARBA00001966"/>
    </source>
</evidence>
<dbReference type="Pfam" id="PF13353">
    <property type="entry name" value="Fer4_12"/>
    <property type="match status" value="1"/>
</dbReference>
<reference evidence="7 8" key="1">
    <citation type="submission" date="2018-09" db="EMBL/GenBank/DDBJ databases">
        <title>Alcanivorax profundi sp. nov., isolated from 1000 m-depth seawater of the Mariana Trench.</title>
        <authorList>
            <person name="Liu J."/>
        </authorList>
    </citation>
    <scope>NUCLEOTIDE SEQUENCE [LARGE SCALE GENOMIC DNA]</scope>
    <source>
        <strain evidence="7 8">MTEO17</strain>
    </source>
</reference>
<dbReference type="PANTHER" id="PTHR43787">
    <property type="entry name" value="FEMO COFACTOR BIOSYNTHESIS PROTEIN NIFB-RELATED"/>
    <property type="match status" value="1"/>
</dbReference>
<gene>
    <name evidence="7" type="ORF">D4A39_17155</name>
</gene>